<keyword evidence="6" id="KW-1185">Reference proteome</keyword>
<evidence type="ECO:0000259" key="3">
    <source>
        <dbReference type="Pfam" id="PF23571"/>
    </source>
</evidence>
<gene>
    <name evidence="5" type="ORF">Tsubulata_033135</name>
</gene>
<dbReference type="GO" id="GO:0016881">
    <property type="term" value="F:acid-amino acid ligase activity"/>
    <property type="evidence" value="ECO:0007669"/>
    <property type="project" value="TreeGrafter"/>
</dbReference>
<evidence type="ECO:0000313" key="5">
    <source>
        <dbReference type="EMBL" id="KAJ4824485.1"/>
    </source>
</evidence>
<comment type="similarity">
    <text evidence="1">Belongs to the IAA-amido conjugating enzyme family.</text>
</comment>
<accession>A0A9Q0F3U4</accession>
<evidence type="ECO:0000256" key="2">
    <source>
        <dbReference type="ARBA" id="ARBA00022598"/>
    </source>
</evidence>
<proteinExistence type="inferred from homology"/>
<protein>
    <submittedName>
        <fullName evidence="5">Uncharacterized protein</fullName>
    </submittedName>
</protein>
<dbReference type="PANTHER" id="PTHR31901:SF44">
    <property type="entry name" value="INDOLE-3-ACETIC ACID-AMIDO SYNTHETASE GH3.6-RELATED"/>
    <property type="match status" value="1"/>
</dbReference>
<dbReference type="PANTHER" id="PTHR31901">
    <property type="entry name" value="GH3 DOMAIN-CONTAINING PROTEIN"/>
    <property type="match status" value="1"/>
</dbReference>
<organism evidence="5 6">
    <name type="scientific">Turnera subulata</name>
    <dbReference type="NCBI Taxonomy" id="218843"/>
    <lineage>
        <taxon>Eukaryota</taxon>
        <taxon>Viridiplantae</taxon>
        <taxon>Streptophyta</taxon>
        <taxon>Embryophyta</taxon>
        <taxon>Tracheophyta</taxon>
        <taxon>Spermatophyta</taxon>
        <taxon>Magnoliopsida</taxon>
        <taxon>eudicotyledons</taxon>
        <taxon>Gunneridae</taxon>
        <taxon>Pentapetalae</taxon>
        <taxon>rosids</taxon>
        <taxon>fabids</taxon>
        <taxon>Malpighiales</taxon>
        <taxon>Passifloraceae</taxon>
        <taxon>Turnera</taxon>
    </lineage>
</organism>
<name>A0A9Q0F3U4_9ROSI</name>
<dbReference type="Pfam" id="PF23571">
    <property type="entry name" value="GH3_M"/>
    <property type="match status" value="1"/>
</dbReference>
<dbReference type="Pfam" id="PF03321">
    <property type="entry name" value="GH3"/>
    <property type="match status" value="1"/>
</dbReference>
<dbReference type="OrthoDB" id="810913at2759"/>
<sequence length="581" mass="65105">MTDEEVLQSLEEHTKNAIDHQLHTLQSVLAHQASVSYLRPYLSRQPVDAATFRRLVPLSSYDDYADHINNLANHDSTALDHPRVLSVDPLHCFHHSSATSTMKPKLIPCFDSAPDTAALHFAVKGITALHRKLFPPRPEVNKILWFKYGIHNTTTPGGFQITAASTHYLLNKENPVQRDLASPREVIFGKNFEHQMYCHLLCGLGISDLIDGIQSPYAMGLVGAFGMLVSRWEQLCDDLENGLPSLEISDAAMRESVAKVLGGPRVDLSRRVRMICEKNDWGGIVSKLWPNARYVKCVTTGTMKQYYSKVKYYAGDQVMVIGGEYFSSECVVGINWDITQPPETTRFLMLPSAAYFEFLPFDPDRSSTAAAAAGGGEETVDFSGVEEGKMYELVVTTYRGLYRYRLGDIVRVVGFHNSSPLIEYVGRAAKGAYEVTERELMSAMESFQLEIRNHIAMEIVEYSSFLESDTSPKQLKIFVEIDNFMFPEAEKLQQELVEALKRCCSSLENGLGVFYKVQRSRGQIGPLLVSVVKPDSFDRILQVAIEKGAPASQYKPPKIIRSREIVSFLEESSLLTICQDS</sequence>
<dbReference type="EMBL" id="JAKUCV010007175">
    <property type="protein sequence ID" value="KAJ4824485.1"/>
    <property type="molecule type" value="Genomic_DNA"/>
</dbReference>
<dbReference type="Pfam" id="PF23572">
    <property type="entry name" value="GH3_C"/>
    <property type="match status" value="1"/>
</dbReference>
<reference evidence="5" key="1">
    <citation type="submission" date="2022-02" db="EMBL/GenBank/DDBJ databases">
        <authorList>
            <person name="Henning P.M."/>
            <person name="McCubbin A.G."/>
            <person name="Shore J.S."/>
        </authorList>
    </citation>
    <scope>NUCLEOTIDE SEQUENCE</scope>
    <source>
        <strain evidence="5">F60SS</strain>
        <tissue evidence="5">Leaves</tissue>
    </source>
</reference>
<evidence type="ECO:0000313" key="6">
    <source>
        <dbReference type="Proteomes" id="UP001141552"/>
    </source>
</evidence>
<dbReference type="GO" id="GO:0005737">
    <property type="term" value="C:cytoplasm"/>
    <property type="evidence" value="ECO:0007669"/>
    <property type="project" value="TreeGrafter"/>
</dbReference>
<evidence type="ECO:0000256" key="1">
    <source>
        <dbReference type="ARBA" id="ARBA00008068"/>
    </source>
</evidence>
<dbReference type="AlphaFoldDB" id="A0A9Q0F3U4"/>
<dbReference type="Proteomes" id="UP001141552">
    <property type="component" value="Unassembled WGS sequence"/>
</dbReference>
<evidence type="ECO:0000259" key="4">
    <source>
        <dbReference type="Pfam" id="PF23572"/>
    </source>
</evidence>
<feature type="domain" description="GH3 middle" evidence="3">
    <location>
        <begin position="347"/>
        <end position="427"/>
    </location>
</feature>
<reference evidence="5" key="2">
    <citation type="journal article" date="2023" name="Plants (Basel)">
        <title>Annotation of the Turnera subulata (Passifloraceae) Draft Genome Reveals the S-Locus Evolved after the Divergence of Turneroideae from Passifloroideae in a Stepwise Manner.</title>
        <authorList>
            <person name="Henning P.M."/>
            <person name="Roalson E.H."/>
            <person name="Mir W."/>
            <person name="McCubbin A.G."/>
            <person name="Shore J.S."/>
        </authorList>
    </citation>
    <scope>NUCLEOTIDE SEQUENCE</scope>
    <source>
        <strain evidence="5">F60SS</strain>
    </source>
</reference>
<feature type="domain" description="GH3 C-terminal" evidence="4">
    <location>
        <begin position="439"/>
        <end position="564"/>
    </location>
</feature>
<dbReference type="InterPro" id="IPR055377">
    <property type="entry name" value="GH3_M"/>
</dbReference>
<keyword evidence="2" id="KW-0436">Ligase</keyword>
<dbReference type="InterPro" id="IPR004993">
    <property type="entry name" value="GH3"/>
</dbReference>
<comment type="caution">
    <text evidence="5">The sequence shown here is derived from an EMBL/GenBank/DDBJ whole genome shotgun (WGS) entry which is preliminary data.</text>
</comment>
<dbReference type="InterPro" id="IPR055378">
    <property type="entry name" value="GH3_C"/>
</dbReference>